<dbReference type="AlphaFoldDB" id="A0AAX3X9J1"/>
<organism evidence="1 2">
    <name type="scientific">Gallibacterium anatis</name>
    <dbReference type="NCBI Taxonomy" id="750"/>
    <lineage>
        <taxon>Bacteria</taxon>
        <taxon>Pseudomonadati</taxon>
        <taxon>Pseudomonadota</taxon>
        <taxon>Gammaproteobacteria</taxon>
        <taxon>Pasteurellales</taxon>
        <taxon>Pasteurellaceae</taxon>
        <taxon>Gallibacterium</taxon>
    </lineage>
</organism>
<evidence type="ECO:0000313" key="1">
    <source>
        <dbReference type="EMBL" id="WIM78803.1"/>
    </source>
</evidence>
<sequence length="127" mass="14434">MKLICPQCKKKNNIEYAKNITCEKCHQSFEGYTYKIKRISKPLVITCLIAGGVTSQTVEEIWEQNRYPVKQEYAVIATCASSVRGSYPKKSIDICICALEKTMNDVEDYTDNYAVRSSLSKNLESCK</sequence>
<evidence type="ECO:0000313" key="2">
    <source>
        <dbReference type="Proteomes" id="UP001226750"/>
    </source>
</evidence>
<accession>A0AAX3X9J1</accession>
<keyword evidence="2" id="KW-1185">Reference proteome</keyword>
<protein>
    <submittedName>
        <fullName evidence="1">Uncharacterized protein</fullName>
    </submittedName>
</protein>
<dbReference type="RefSeq" id="WP_094871649.1">
    <property type="nucleotide sequence ID" value="NZ_CP114281.1"/>
</dbReference>
<dbReference type="EMBL" id="CP126975">
    <property type="protein sequence ID" value="WIM78803.1"/>
    <property type="molecule type" value="Genomic_DNA"/>
</dbReference>
<dbReference type="Proteomes" id="UP001226750">
    <property type="component" value="Chromosome"/>
</dbReference>
<reference evidence="1 2" key="1">
    <citation type="submission" date="2023-06" db="EMBL/GenBank/DDBJ databases">
        <title>Complete Genome Sequence of Gallibacterium anatis Strain BJF12, Isolated from a chicken with diarrhea.</title>
        <authorList>
            <person name="Guo F."/>
            <person name="Bu W."/>
            <person name="Xu F."/>
            <person name="Wen T."/>
        </authorList>
    </citation>
    <scope>NUCLEOTIDE SEQUENCE [LARGE SCALE GENOMIC DNA]</scope>
    <source>
        <strain evidence="1 2">BJF12</strain>
    </source>
</reference>
<proteinExistence type="predicted"/>
<name>A0AAX3X9J1_9PAST</name>
<gene>
    <name evidence="1" type="ORF">QP018_08440</name>
</gene>